<evidence type="ECO:0000256" key="2">
    <source>
        <dbReference type="SAM" id="Phobius"/>
    </source>
</evidence>
<feature type="transmembrane region" description="Helical" evidence="2">
    <location>
        <begin position="97"/>
        <end position="116"/>
    </location>
</feature>
<feature type="transmembrane region" description="Helical" evidence="2">
    <location>
        <begin position="158"/>
        <end position="177"/>
    </location>
</feature>
<keyword evidence="2" id="KW-0472">Membrane</keyword>
<dbReference type="Proteomes" id="UP000574133">
    <property type="component" value="Unassembled WGS sequence"/>
</dbReference>
<dbReference type="EMBL" id="JACJVN010000024">
    <property type="protein sequence ID" value="MBB6676912.1"/>
    <property type="molecule type" value="Genomic_DNA"/>
</dbReference>
<keyword evidence="2" id="KW-0812">Transmembrane</keyword>
<feature type="region of interest" description="Disordered" evidence="1">
    <location>
        <begin position="315"/>
        <end position="346"/>
    </location>
</feature>
<evidence type="ECO:0000256" key="1">
    <source>
        <dbReference type="SAM" id="MobiDB-lite"/>
    </source>
</evidence>
<accession>A0A841T7M9</accession>
<sequence>MRPIVLGLLASFFFSSTFILNQAMKLSGGNWMYSASLRFLFMLPLLLAIVLLRRGLRPLLSDMKRRPLPWFGWSFIGFGVMYTPTCIAAQYEPGWLIAGTWQVTVVAGLLLAPLFYRVSQTPDGPVKVRERIQGRSLAVSSLVLVGAATMQFSHANGFAARDLLLGVVPVLIGAFAYPLGNRKMMALCEGRLDAYQRVLGMTIGSTPLWIVLAVAGYSQDGLPSPAQAGQALIVAVSSGVIATVLFFAATDMARGSAGKLAAVEATQSGEVIFAATGELLLLPVPVPPALSWVGMFIVIAGLTLHSLRTGLQQRAAAASSSPSGSEEVPKRSARSAAMTAGDGEIR</sequence>
<protein>
    <submittedName>
        <fullName evidence="3">Multidrug resistance efflux transporter family protein</fullName>
    </submittedName>
</protein>
<evidence type="ECO:0000313" key="3">
    <source>
        <dbReference type="EMBL" id="MBB6676912.1"/>
    </source>
</evidence>
<keyword evidence="2" id="KW-1133">Transmembrane helix</keyword>
<organism evidence="3 4">
    <name type="scientific">Cohnella lubricantis</name>
    <dbReference type="NCBI Taxonomy" id="2163172"/>
    <lineage>
        <taxon>Bacteria</taxon>
        <taxon>Bacillati</taxon>
        <taxon>Bacillota</taxon>
        <taxon>Bacilli</taxon>
        <taxon>Bacillales</taxon>
        <taxon>Paenibacillaceae</taxon>
        <taxon>Cohnella</taxon>
    </lineage>
</organism>
<name>A0A841T7M9_9BACL</name>
<reference evidence="3 4" key="1">
    <citation type="submission" date="2020-08" db="EMBL/GenBank/DDBJ databases">
        <title>Cohnella phylogeny.</title>
        <authorList>
            <person name="Dunlap C."/>
        </authorList>
    </citation>
    <scope>NUCLEOTIDE SEQUENCE [LARGE SCALE GENOMIC DNA]</scope>
    <source>
        <strain evidence="3 4">DSM 103658</strain>
    </source>
</reference>
<dbReference type="Pfam" id="PF13536">
    <property type="entry name" value="EmrE"/>
    <property type="match status" value="1"/>
</dbReference>
<comment type="caution">
    <text evidence="3">The sequence shown here is derived from an EMBL/GenBank/DDBJ whole genome shotgun (WGS) entry which is preliminary data.</text>
</comment>
<feature type="transmembrane region" description="Helical" evidence="2">
    <location>
        <begin position="73"/>
        <end position="91"/>
    </location>
</feature>
<feature type="transmembrane region" description="Helical" evidence="2">
    <location>
        <begin position="136"/>
        <end position="152"/>
    </location>
</feature>
<dbReference type="InterPro" id="IPR032713">
    <property type="entry name" value="EmrE"/>
</dbReference>
<dbReference type="AlphaFoldDB" id="A0A841T7M9"/>
<gene>
    <name evidence="3" type="ORF">H4Q31_06150</name>
</gene>
<feature type="transmembrane region" description="Helical" evidence="2">
    <location>
        <begin position="229"/>
        <end position="249"/>
    </location>
</feature>
<feature type="transmembrane region" description="Helical" evidence="2">
    <location>
        <begin position="31"/>
        <end position="52"/>
    </location>
</feature>
<keyword evidence="4" id="KW-1185">Reference proteome</keyword>
<feature type="compositionally biased region" description="Low complexity" evidence="1">
    <location>
        <begin position="315"/>
        <end position="325"/>
    </location>
</feature>
<proteinExistence type="predicted"/>
<evidence type="ECO:0000313" key="4">
    <source>
        <dbReference type="Proteomes" id="UP000574133"/>
    </source>
</evidence>
<feature type="transmembrane region" description="Helical" evidence="2">
    <location>
        <begin position="198"/>
        <end position="217"/>
    </location>
</feature>
<dbReference type="RefSeq" id="WP_185178198.1">
    <property type="nucleotide sequence ID" value="NZ_CBCSEP010000008.1"/>
</dbReference>